<evidence type="ECO:0000313" key="3">
    <source>
        <dbReference type="Proteomes" id="UP001600888"/>
    </source>
</evidence>
<protein>
    <submittedName>
        <fullName evidence="2">Uncharacterized protein</fullName>
    </submittedName>
</protein>
<feature type="region of interest" description="Disordered" evidence="1">
    <location>
        <begin position="1"/>
        <end position="154"/>
    </location>
</feature>
<gene>
    <name evidence="2" type="ORF">FJTKL_08391</name>
</gene>
<keyword evidence="3" id="KW-1185">Reference proteome</keyword>
<sequence>MSSESESEPIVPHSWRRLQRKRRREQNASEEVGRRREWEHRNELEETNGTGRRAPSPIITQHLNGDGGREQDQGSLDLPRQSPRLDVSDSDALSPDGPVSTAGVAINPPVGAADAGGADEDDELEESDESDDANTLDEDNEADAPDNPSANFQGIRWISKKDLNKQRLRGVGVYSRMYQSRRTDALYFVSNLGEKIWLIDENGDGVLGQDQNMDQTTKSSSEEADP</sequence>
<dbReference type="EMBL" id="JBAWTH010000032">
    <property type="protein sequence ID" value="KAL2285165.1"/>
    <property type="molecule type" value="Genomic_DNA"/>
</dbReference>
<feature type="compositionally biased region" description="Acidic residues" evidence="1">
    <location>
        <begin position="117"/>
        <end position="144"/>
    </location>
</feature>
<evidence type="ECO:0000256" key="1">
    <source>
        <dbReference type="SAM" id="MobiDB-lite"/>
    </source>
</evidence>
<feature type="compositionally biased region" description="Basic residues" evidence="1">
    <location>
        <begin position="14"/>
        <end position="24"/>
    </location>
</feature>
<feature type="compositionally biased region" description="Polar residues" evidence="1">
    <location>
        <begin position="209"/>
        <end position="219"/>
    </location>
</feature>
<dbReference type="Proteomes" id="UP001600888">
    <property type="component" value="Unassembled WGS sequence"/>
</dbReference>
<proteinExistence type="predicted"/>
<accession>A0ABR4ERU9</accession>
<feature type="region of interest" description="Disordered" evidence="1">
    <location>
        <begin position="204"/>
        <end position="226"/>
    </location>
</feature>
<feature type="compositionally biased region" description="Basic and acidic residues" evidence="1">
    <location>
        <begin position="25"/>
        <end position="44"/>
    </location>
</feature>
<evidence type="ECO:0000313" key="2">
    <source>
        <dbReference type="EMBL" id="KAL2285165.1"/>
    </source>
</evidence>
<reference evidence="2 3" key="1">
    <citation type="submission" date="2024-03" db="EMBL/GenBank/DDBJ databases">
        <title>A high-quality draft genome sequence of Diaporthe vaccinii, a causative agent of upright dieback and viscid rot disease in cranberry plants.</title>
        <authorList>
            <person name="Sarrasin M."/>
            <person name="Lang B.F."/>
            <person name="Burger G."/>
        </authorList>
    </citation>
    <scope>NUCLEOTIDE SEQUENCE [LARGE SCALE GENOMIC DNA]</scope>
    <source>
        <strain evidence="2 3">IS7</strain>
    </source>
</reference>
<organism evidence="2 3">
    <name type="scientific">Diaporthe vaccinii</name>
    <dbReference type="NCBI Taxonomy" id="105482"/>
    <lineage>
        <taxon>Eukaryota</taxon>
        <taxon>Fungi</taxon>
        <taxon>Dikarya</taxon>
        <taxon>Ascomycota</taxon>
        <taxon>Pezizomycotina</taxon>
        <taxon>Sordariomycetes</taxon>
        <taxon>Sordariomycetidae</taxon>
        <taxon>Diaporthales</taxon>
        <taxon>Diaporthaceae</taxon>
        <taxon>Diaporthe</taxon>
        <taxon>Diaporthe eres species complex</taxon>
    </lineage>
</organism>
<comment type="caution">
    <text evidence="2">The sequence shown here is derived from an EMBL/GenBank/DDBJ whole genome shotgun (WGS) entry which is preliminary data.</text>
</comment>
<name>A0ABR4ERU9_9PEZI</name>